<accession>A0A515ESF6</accession>
<gene>
    <name evidence="1" type="ORF">EXZ61_15920</name>
</gene>
<dbReference type="EMBL" id="CP036282">
    <property type="protein sequence ID" value="QDL55543.1"/>
    <property type="molecule type" value="Genomic_DNA"/>
</dbReference>
<proteinExistence type="predicted"/>
<keyword evidence="2" id="KW-1185">Reference proteome</keyword>
<name>A0A515ESF6_9BURK</name>
<reference evidence="2" key="2">
    <citation type="journal article" date="2020" name="Int. J. Syst. Evol. Microbiol.">
        <title>Genomic insights into a novel species Rhodoferax aquaticus sp. nov., isolated from freshwater.</title>
        <authorList>
            <person name="Li T."/>
            <person name="Zhuo Y."/>
            <person name="Jin C.Z."/>
            <person name="Wu X."/>
            <person name="Ko S.R."/>
            <person name="Jin F.J."/>
            <person name="Ahn C.Y."/>
            <person name="Oh H.M."/>
            <person name="Lee H.G."/>
            <person name="Jin L."/>
        </authorList>
    </citation>
    <scope>NUCLEOTIDE SEQUENCE [LARGE SCALE GENOMIC DNA]</scope>
    <source>
        <strain evidence="2">Gr-4</strain>
    </source>
</reference>
<reference evidence="2" key="1">
    <citation type="submission" date="2019-02" db="EMBL/GenBank/DDBJ databases">
        <title>Complete genome sequence of Rhodoferax sp. Gr-4.</title>
        <authorList>
            <person name="Jin L."/>
        </authorList>
    </citation>
    <scope>NUCLEOTIDE SEQUENCE [LARGE SCALE GENOMIC DNA]</scope>
    <source>
        <strain evidence="2">Gr-4</strain>
    </source>
</reference>
<sequence>MPWLHRLPPAEGAAANQAAALAAVLRQQLLPQYQQLLPQYQQLLPQYQQLQPQYQQLLPQYQQLLPRCRCLLPQYRYQSRPHVSPPSNWPNPCCFPVGIVLWCWWRAKTLWSKSM</sequence>
<organism evidence="1 2">
    <name type="scientific">Rhodoferax aquaticus</name>
    <dbReference type="NCBI Taxonomy" id="2527691"/>
    <lineage>
        <taxon>Bacteria</taxon>
        <taxon>Pseudomonadati</taxon>
        <taxon>Pseudomonadota</taxon>
        <taxon>Betaproteobacteria</taxon>
        <taxon>Burkholderiales</taxon>
        <taxon>Comamonadaceae</taxon>
        <taxon>Rhodoferax</taxon>
    </lineage>
</organism>
<protein>
    <submittedName>
        <fullName evidence="1">Uncharacterized protein</fullName>
    </submittedName>
</protein>
<dbReference type="KEGG" id="rhg:EXZ61_15920"/>
<dbReference type="AlphaFoldDB" id="A0A515ESF6"/>
<dbReference type="Proteomes" id="UP000317365">
    <property type="component" value="Chromosome"/>
</dbReference>
<evidence type="ECO:0000313" key="2">
    <source>
        <dbReference type="Proteomes" id="UP000317365"/>
    </source>
</evidence>
<evidence type="ECO:0000313" key="1">
    <source>
        <dbReference type="EMBL" id="QDL55543.1"/>
    </source>
</evidence>